<dbReference type="Proteomes" id="UP000285120">
    <property type="component" value="Unassembled WGS sequence"/>
</dbReference>
<dbReference type="InterPro" id="IPR045865">
    <property type="entry name" value="ACT-like_dom_sf"/>
</dbReference>
<evidence type="ECO:0000313" key="5">
    <source>
        <dbReference type="Proteomes" id="UP000285120"/>
    </source>
</evidence>
<dbReference type="AlphaFoldDB" id="A0A419UVX5"/>
<accession>A0A419UVX5</accession>
<dbReference type="PROSITE" id="PS51371">
    <property type="entry name" value="CBS"/>
    <property type="match status" value="2"/>
</dbReference>
<evidence type="ECO:0000259" key="3">
    <source>
        <dbReference type="PROSITE" id="PS51371"/>
    </source>
</evidence>
<dbReference type="PANTHER" id="PTHR43080:SF2">
    <property type="entry name" value="CBS DOMAIN-CONTAINING PROTEIN"/>
    <property type="match status" value="1"/>
</dbReference>
<evidence type="ECO:0000256" key="1">
    <source>
        <dbReference type="ARBA" id="ARBA00023122"/>
    </source>
</evidence>
<feature type="domain" description="CBS" evidence="3">
    <location>
        <begin position="78"/>
        <end position="137"/>
    </location>
</feature>
<dbReference type="Gene3D" id="3.30.2130.10">
    <property type="entry name" value="VC0802-like"/>
    <property type="match status" value="1"/>
</dbReference>
<dbReference type="InterPro" id="IPR051257">
    <property type="entry name" value="Diverse_CBS-Domain"/>
</dbReference>
<organism evidence="4 5">
    <name type="scientific">Sinobaca qinghaiensis</name>
    <dbReference type="NCBI Taxonomy" id="342944"/>
    <lineage>
        <taxon>Bacteria</taxon>
        <taxon>Bacillati</taxon>
        <taxon>Bacillota</taxon>
        <taxon>Bacilli</taxon>
        <taxon>Bacillales</taxon>
        <taxon>Sporolactobacillaceae</taxon>
        <taxon>Sinobaca</taxon>
    </lineage>
</organism>
<evidence type="ECO:0000313" key="4">
    <source>
        <dbReference type="EMBL" id="RKD68746.1"/>
    </source>
</evidence>
<comment type="caution">
    <text evidence="4">The sequence shown here is derived from an EMBL/GenBank/DDBJ whole genome shotgun (WGS) entry which is preliminary data.</text>
</comment>
<dbReference type="RefSeq" id="WP_120194346.1">
    <property type="nucleotide sequence ID" value="NZ_RAPK01000012.1"/>
</dbReference>
<dbReference type="OrthoDB" id="9781631at2"/>
<keyword evidence="5" id="KW-1185">Reference proteome</keyword>
<keyword evidence="1 2" id="KW-0129">CBS domain</keyword>
<dbReference type="SUPFAM" id="SSF54631">
    <property type="entry name" value="CBS-domain pair"/>
    <property type="match status" value="1"/>
</dbReference>
<name>A0A419UVX5_9BACL</name>
<dbReference type="SUPFAM" id="SSF55021">
    <property type="entry name" value="ACT-like"/>
    <property type="match status" value="1"/>
</dbReference>
<reference evidence="4 5" key="1">
    <citation type="submission" date="2018-09" db="EMBL/GenBank/DDBJ databases">
        <title>Genomic Encyclopedia of Archaeal and Bacterial Type Strains, Phase II (KMG-II): from individual species to whole genera.</title>
        <authorList>
            <person name="Goeker M."/>
        </authorList>
    </citation>
    <scope>NUCLEOTIDE SEQUENCE [LARGE SCALE GENOMIC DNA]</scope>
    <source>
        <strain evidence="4 5">DSM 17008</strain>
    </source>
</reference>
<sequence length="213" mass="24120">MLVEEIMKTDMVKINKDTTIQEAMDLLQKHRIRHIPVVDEDMLIVGIVSDRDIRDASPSVFQLNALKEELNRPVSDIMKYPVITAHPLDFVEEAAVVLFENDISALPVAVDDKLVGMLTETKVLHTIVKLTGAHQPSSQIEVVVPNIYGHLADLSALFKKHKINITSVLVYPSEDLTHKVLTFRVQTMDPRPTMRMIEEAGYHVKWPHFPGIE</sequence>
<dbReference type="CDD" id="cd04584">
    <property type="entry name" value="CBS_pair_AcuB_like"/>
    <property type="match status" value="1"/>
</dbReference>
<dbReference type="Gene3D" id="3.10.580.10">
    <property type="entry name" value="CBS-domain"/>
    <property type="match status" value="1"/>
</dbReference>
<dbReference type="CDD" id="cd04883">
    <property type="entry name" value="ACT_AcuB"/>
    <property type="match status" value="1"/>
</dbReference>
<dbReference type="InterPro" id="IPR046342">
    <property type="entry name" value="CBS_dom_sf"/>
</dbReference>
<dbReference type="InterPro" id="IPR000644">
    <property type="entry name" value="CBS_dom"/>
</dbReference>
<gene>
    <name evidence="4" type="ORF">ATL39_3208</name>
</gene>
<evidence type="ECO:0000256" key="2">
    <source>
        <dbReference type="PROSITE-ProRule" id="PRU00703"/>
    </source>
</evidence>
<feature type="domain" description="CBS" evidence="3">
    <location>
        <begin position="7"/>
        <end position="66"/>
    </location>
</feature>
<dbReference type="Pfam" id="PF00571">
    <property type="entry name" value="CBS"/>
    <property type="match status" value="2"/>
</dbReference>
<dbReference type="SMART" id="SM00116">
    <property type="entry name" value="CBS"/>
    <property type="match status" value="2"/>
</dbReference>
<dbReference type="EMBL" id="RAPK01000012">
    <property type="protein sequence ID" value="RKD68746.1"/>
    <property type="molecule type" value="Genomic_DNA"/>
</dbReference>
<dbReference type="PANTHER" id="PTHR43080">
    <property type="entry name" value="CBS DOMAIN-CONTAINING PROTEIN CBSX3, MITOCHONDRIAL"/>
    <property type="match status" value="1"/>
</dbReference>
<protein>
    <submittedName>
        <fullName evidence="4">Acetoin utilization protein AcuB</fullName>
    </submittedName>
</protein>
<proteinExistence type="predicted"/>